<accession>A0ABW9HZI5</accession>
<evidence type="ECO:0008006" key="4">
    <source>
        <dbReference type="Google" id="ProtNLM"/>
    </source>
</evidence>
<dbReference type="RefSeq" id="WP_409122911.1">
    <property type="nucleotide sequence ID" value="NZ_JBJVNI010000014.1"/>
</dbReference>
<feature type="compositionally biased region" description="Basic and acidic residues" evidence="1">
    <location>
        <begin position="198"/>
        <end position="207"/>
    </location>
</feature>
<comment type="caution">
    <text evidence="2">The sequence shown here is derived from an EMBL/GenBank/DDBJ whole genome shotgun (WGS) entry which is preliminary data.</text>
</comment>
<reference evidence="2 3" key="1">
    <citation type="submission" date="2024-12" db="EMBL/GenBank/DDBJ databases">
        <title>Forecasting of Potato common scab and diversities of Pathogenic streptomyces spp. in china.</title>
        <authorList>
            <person name="Handique U."/>
            <person name="Wu J."/>
        </authorList>
    </citation>
    <scope>NUCLEOTIDE SEQUENCE [LARGE SCALE GENOMIC DNA]</scope>
    <source>
        <strain evidence="2 3">ZRIMU1530</strain>
    </source>
</reference>
<name>A0ABW9HZI5_9ACTN</name>
<feature type="region of interest" description="Disordered" evidence="1">
    <location>
        <begin position="198"/>
        <end position="219"/>
    </location>
</feature>
<dbReference type="Proteomes" id="UP001631957">
    <property type="component" value="Unassembled WGS sequence"/>
</dbReference>
<proteinExistence type="predicted"/>
<protein>
    <recommendedName>
        <fullName evidence="4">Secreted protein</fullName>
    </recommendedName>
</protein>
<dbReference type="EMBL" id="JBJVNI010000014">
    <property type="protein sequence ID" value="MFM9612203.1"/>
    <property type="molecule type" value="Genomic_DNA"/>
</dbReference>
<evidence type="ECO:0000313" key="3">
    <source>
        <dbReference type="Proteomes" id="UP001631957"/>
    </source>
</evidence>
<organism evidence="2 3">
    <name type="scientific">Streptomyces niveiscabiei</name>
    <dbReference type="NCBI Taxonomy" id="164115"/>
    <lineage>
        <taxon>Bacteria</taxon>
        <taxon>Bacillati</taxon>
        <taxon>Actinomycetota</taxon>
        <taxon>Actinomycetes</taxon>
        <taxon>Kitasatosporales</taxon>
        <taxon>Streptomycetaceae</taxon>
        <taxon>Streptomyces</taxon>
    </lineage>
</organism>
<keyword evidence="3" id="KW-1185">Reference proteome</keyword>
<evidence type="ECO:0000256" key="1">
    <source>
        <dbReference type="SAM" id="MobiDB-lite"/>
    </source>
</evidence>
<evidence type="ECO:0000313" key="2">
    <source>
        <dbReference type="EMBL" id="MFM9612203.1"/>
    </source>
</evidence>
<gene>
    <name evidence="2" type="ORF">ACKI18_26255</name>
</gene>
<sequence>MDELGVWAASPVDAASLFGLGAHFWRQLTDADHLVSLPVTPLVYKDAEFRLEGGLDARRAAVLAEFSELANRVPTHPVWTPPVTPHLWDVYGEVLAADLARSSLTPEERTRYDAAIDYLYDPDPATGDPVPSAALRAYRAARQTWTDADREYRRAEDAAWMSTDPAARDRWARIEEPDLRQKRDDAMDAWQTAGRKAEAEDALRESSELAAKSPSATWKRHRDAFNPNAPGQFSTAPNGLLYAPTYYSPSAALDTPWTEVRLTRELFLTLADQAPAAFSAALGHRATDHSVAQLAFEYRVVSVVRPWLDPPMDLFGSRAWRFSSGVRELSDGGDPPKGRCPSYVESIALARNVHLTREAHTYSPAAVAENNWPPMGTFDFDTGRMNVGMDQASVRWEWTGDGTGAQLVPGTDTGIAALGAVDYDTLDGRALDRLRYRDAPVPGTGLAPGSVFAVRTRRKKLVKIQVLAYGPELAIRDQEYELTASSMVASDTAPDDVFIAAFACRRLPKSPDPDGALQW</sequence>